<evidence type="ECO:0000313" key="1">
    <source>
        <dbReference type="EMBL" id="GER55083.1"/>
    </source>
</evidence>
<keyword evidence="2" id="KW-1185">Reference proteome</keyword>
<dbReference type="Proteomes" id="UP000325081">
    <property type="component" value="Unassembled WGS sequence"/>
</dbReference>
<keyword evidence="1" id="KW-0808">Transferase</keyword>
<organism evidence="1 2">
    <name type="scientific">Striga asiatica</name>
    <name type="common">Asiatic witchweed</name>
    <name type="synonym">Buchnera asiatica</name>
    <dbReference type="NCBI Taxonomy" id="4170"/>
    <lineage>
        <taxon>Eukaryota</taxon>
        <taxon>Viridiplantae</taxon>
        <taxon>Streptophyta</taxon>
        <taxon>Embryophyta</taxon>
        <taxon>Tracheophyta</taxon>
        <taxon>Spermatophyta</taxon>
        <taxon>Magnoliopsida</taxon>
        <taxon>eudicotyledons</taxon>
        <taxon>Gunneridae</taxon>
        <taxon>Pentapetalae</taxon>
        <taxon>asterids</taxon>
        <taxon>lamiids</taxon>
        <taxon>Lamiales</taxon>
        <taxon>Orobanchaceae</taxon>
        <taxon>Buchnereae</taxon>
        <taxon>Striga</taxon>
    </lineage>
</organism>
<dbReference type="EMBL" id="BKCP01011625">
    <property type="protein sequence ID" value="GER55083.1"/>
    <property type="molecule type" value="Genomic_DNA"/>
</dbReference>
<gene>
    <name evidence="1" type="ORF">STAS_32729</name>
</gene>
<accession>A0A5A7RBG1</accession>
<comment type="caution">
    <text evidence="1">The sequence shown here is derived from an EMBL/GenBank/DDBJ whole genome shotgun (WGS) entry which is preliminary data.</text>
</comment>
<dbReference type="AlphaFoldDB" id="A0A5A7RBG1"/>
<evidence type="ECO:0000313" key="2">
    <source>
        <dbReference type="Proteomes" id="UP000325081"/>
    </source>
</evidence>
<protein>
    <submittedName>
        <fullName evidence="1">Glutathione S-transferase tau 13</fullName>
    </submittedName>
</protein>
<name>A0A5A7RBG1_STRAF</name>
<dbReference type="GO" id="GO:0016740">
    <property type="term" value="F:transferase activity"/>
    <property type="evidence" value="ECO:0007669"/>
    <property type="project" value="UniProtKB-KW"/>
</dbReference>
<reference evidence="2" key="1">
    <citation type="journal article" date="2019" name="Curr. Biol.">
        <title>Genome Sequence of Striga asiatica Provides Insight into the Evolution of Plant Parasitism.</title>
        <authorList>
            <person name="Yoshida S."/>
            <person name="Kim S."/>
            <person name="Wafula E.K."/>
            <person name="Tanskanen J."/>
            <person name="Kim Y.M."/>
            <person name="Honaas L."/>
            <person name="Yang Z."/>
            <person name="Spallek T."/>
            <person name="Conn C.E."/>
            <person name="Ichihashi Y."/>
            <person name="Cheong K."/>
            <person name="Cui S."/>
            <person name="Der J.P."/>
            <person name="Gundlach H."/>
            <person name="Jiao Y."/>
            <person name="Hori C."/>
            <person name="Ishida J.K."/>
            <person name="Kasahara H."/>
            <person name="Kiba T."/>
            <person name="Kim M.S."/>
            <person name="Koo N."/>
            <person name="Laohavisit A."/>
            <person name="Lee Y.H."/>
            <person name="Lumba S."/>
            <person name="McCourt P."/>
            <person name="Mortimer J.C."/>
            <person name="Mutuku J.M."/>
            <person name="Nomura T."/>
            <person name="Sasaki-Sekimoto Y."/>
            <person name="Seto Y."/>
            <person name="Wang Y."/>
            <person name="Wakatake T."/>
            <person name="Sakakibara H."/>
            <person name="Demura T."/>
            <person name="Yamaguchi S."/>
            <person name="Yoneyama K."/>
            <person name="Manabe R.I."/>
            <person name="Nelson D.C."/>
            <person name="Schulman A.H."/>
            <person name="Timko M.P."/>
            <person name="dePamphilis C.W."/>
            <person name="Choi D."/>
            <person name="Shirasu K."/>
        </authorList>
    </citation>
    <scope>NUCLEOTIDE SEQUENCE [LARGE SCALE GENOMIC DNA]</scope>
    <source>
        <strain evidence="2">cv. UVA1</strain>
    </source>
</reference>
<proteinExistence type="predicted"/>
<sequence>MGRSQSKYLTVNLHYGGTFDIDSEGSAYLGGETITFDYVDCTTMTLNDFKSIAEREGISKPMRVNAALIEENERVKFHSAMTMKRHVQAQHLLVETVLLAEKRDPRHQDDRQIIDLAL</sequence>